<keyword evidence="2" id="KW-1185">Reference proteome</keyword>
<dbReference type="RefSeq" id="XP_056488975.1">
    <property type="nucleotide sequence ID" value="XM_056629673.1"/>
</dbReference>
<name>A0A9W9W1F2_9EURO</name>
<evidence type="ECO:0000313" key="1">
    <source>
        <dbReference type="EMBL" id="KAJ5396923.1"/>
    </source>
</evidence>
<comment type="caution">
    <text evidence="1">The sequence shown here is derived from an EMBL/GenBank/DDBJ whole genome shotgun (WGS) entry which is preliminary data.</text>
</comment>
<dbReference type="AlphaFoldDB" id="A0A9W9W1F2"/>
<gene>
    <name evidence="1" type="ORF">N7509_005036</name>
</gene>
<reference evidence="1" key="1">
    <citation type="submission" date="2022-12" db="EMBL/GenBank/DDBJ databases">
        <authorList>
            <person name="Petersen C."/>
        </authorList>
    </citation>
    <scope>NUCLEOTIDE SEQUENCE</scope>
    <source>
        <strain evidence="1">IBT 29677</strain>
    </source>
</reference>
<reference evidence="1" key="2">
    <citation type="journal article" date="2023" name="IMA Fungus">
        <title>Comparative genomic study of the Penicillium genus elucidates a diverse pangenome and 15 lateral gene transfer events.</title>
        <authorList>
            <person name="Petersen C."/>
            <person name="Sorensen T."/>
            <person name="Nielsen M.R."/>
            <person name="Sondergaard T.E."/>
            <person name="Sorensen J.L."/>
            <person name="Fitzpatrick D.A."/>
            <person name="Frisvad J.C."/>
            <person name="Nielsen K.L."/>
        </authorList>
    </citation>
    <scope>NUCLEOTIDE SEQUENCE</scope>
    <source>
        <strain evidence="1">IBT 29677</strain>
    </source>
</reference>
<protein>
    <submittedName>
        <fullName evidence="1">Uncharacterized protein</fullName>
    </submittedName>
</protein>
<proteinExistence type="predicted"/>
<dbReference type="GeneID" id="81368653"/>
<sequence>MRPVAAYDSTFAELVSIHGFYKKRYGEPEEYKYRGVTNQRCDLPLNQVDKRRQGIDDYTYFLQLLADADKTRLELFIVLNGWNALTTDPLTFVTLFYGRTCKITLRVFTSSPNPNAKLFHDAGVREVSTLSRVKLYWPS</sequence>
<dbReference type="EMBL" id="JAPZBU010000006">
    <property type="protein sequence ID" value="KAJ5396923.1"/>
    <property type="molecule type" value="Genomic_DNA"/>
</dbReference>
<dbReference type="OrthoDB" id="4358598at2759"/>
<accession>A0A9W9W1F2</accession>
<evidence type="ECO:0000313" key="2">
    <source>
        <dbReference type="Proteomes" id="UP001147747"/>
    </source>
</evidence>
<dbReference type="Proteomes" id="UP001147747">
    <property type="component" value="Unassembled WGS sequence"/>
</dbReference>
<organism evidence="1 2">
    <name type="scientific">Penicillium cosmopolitanum</name>
    <dbReference type="NCBI Taxonomy" id="1131564"/>
    <lineage>
        <taxon>Eukaryota</taxon>
        <taxon>Fungi</taxon>
        <taxon>Dikarya</taxon>
        <taxon>Ascomycota</taxon>
        <taxon>Pezizomycotina</taxon>
        <taxon>Eurotiomycetes</taxon>
        <taxon>Eurotiomycetidae</taxon>
        <taxon>Eurotiales</taxon>
        <taxon>Aspergillaceae</taxon>
        <taxon>Penicillium</taxon>
    </lineage>
</organism>